<feature type="compositionally biased region" description="Basic and acidic residues" evidence="1">
    <location>
        <begin position="239"/>
        <end position="248"/>
    </location>
</feature>
<evidence type="ECO:0000256" key="1">
    <source>
        <dbReference type="SAM" id="MobiDB-lite"/>
    </source>
</evidence>
<evidence type="ECO:0000313" key="3">
    <source>
        <dbReference type="Proteomes" id="UP001159363"/>
    </source>
</evidence>
<evidence type="ECO:0000313" key="2">
    <source>
        <dbReference type="EMBL" id="KAJ8865580.1"/>
    </source>
</evidence>
<name>A0ABQ9FZB2_9NEOP</name>
<gene>
    <name evidence="2" type="ORF">PR048_033100</name>
</gene>
<dbReference type="Proteomes" id="UP001159363">
    <property type="component" value="Chromosome 16"/>
</dbReference>
<organism evidence="2 3">
    <name type="scientific">Dryococelus australis</name>
    <dbReference type="NCBI Taxonomy" id="614101"/>
    <lineage>
        <taxon>Eukaryota</taxon>
        <taxon>Metazoa</taxon>
        <taxon>Ecdysozoa</taxon>
        <taxon>Arthropoda</taxon>
        <taxon>Hexapoda</taxon>
        <taxon>Insecta</taxon>
        <taxon>Pterygota</taxon>
        <taxon>Neoptera</taxon>
        <taxon>Polyneoptera</taxon>
        <taxon>Phasmatodea</taxon>
        <taxon>Verophasmatodea</taxon>
        <taxon>Anareolatae</taxon>
        <taxon>Phasmatidae</taxon>
        <taxon>Eurycanthinae</taxon>
        <taxon>Dryococelus</taxon>
    </lineage>
</organism>
<sequence>MVVRRTKKVQKSASRRAALSLTGADKSAKKVTGGNSGQGGDRAEIPTKSKLSKRVSPQKGSSGPPVDVDKERPAEGSQVAKTSADVNAAQAATGWPPQTKESGQEGGDGPAATVPLAMPVVEPRKPHDEAGAIITAISSLLGNIPAVEGEAAVPAIRHCLEKLRALVGEQYQTSVRLQGRLEAVAAVHRQQANLQEAPLRRPTFSTVLAGGSTGAGAPLPPQVVGSHCAQKGSSGTARGDWKISHPDQGEDNEGACSHKSSLKVRAMRRIAGGDIAVEVADDATMDSVRRLVAARPEELKIRELQKLNPSVVVYDVPRTVASPEGLVDAIFGKNLSTEAEARGELLRGFKVRRKFGNRQAPEVNVVVQCSPALRNLLIKDCMLDSAAAESITTWHQCGATNARGSATIRCAVRQRSQPVASAGRKGMTSVIALKRVWKA</sequence>
<evidence type="ECO:0008006" key="4">
    <source>
        <dbReference type="Google" id="ProtNLM"/>
    </source>
</evidence>
<feature type="compositionally biased region" description="Basic residues" evidence="1">
    <location>
        <begin position="1"/>
        <end position="14"/>
    </location>
</feature>
<comment type="caution">
    <text evidence="2">The sequence shown here is derived from an EMBL/GenBank/DDBJ whole genome shotgun (WGS) entry which is preliminary data.</text>
</comment>
<feature type="region of interest" description="Disordered" evidence="1">
    <location>
        <begin position="1"/>
        <end position="114"/>
    </location>
</feature>
<accession>A0ABQ9FZB2</accession>
<protein>
    <recommendedName>
        <fullName evidence="4">Gag-like protein</fullName>
    </recommendedName>
</protein>
<keyword evidence="3" id="KW-1185">Reference proteome</keyword>
<proteinExistence type="predicted"/>
<dbReference type="EMBL" id="JARBHB010000017">
    <property type="protein sequence ID" value="KAJ8865580.1"/>
    <property type="molecule type" value="Genomic_DNA"/>
</dbReference>
<reference evidence="2 3" key="1">
    <citation type="submission" date="2023-02" db="EMBL/GenBank/DDBJ databases">
        <title>LHISI_Scaffold_Assembly.</title>
        <authorList>
            <person name="Stuart O.P."/>
            <person name="Cleave R."/>
            <person name="Magrath M.J.L."/>
            <person name="Mikheyev A.S."/>
        </authorList>
    </citation>
    <scope>NUCLEOTIDE SEQUENCE [LARGE SCALE GENOMIC DNA]</scope>
    <source>
        <strain evidence="2">Daus_M_001</strain>
        <tissue evidence="2">Leg muscle</tissue>
    </source>
</reference>
<feature type="region of interest" description="Disordered" evidence="1">
    <location>
        <begin position="223"/>
        <end position="256"/>
    </location>
</feature>